<keyword evidence="3" id="KW-1185">Reference proteome</keyword>
<organism evidence="2 3">
    <name type="scientific">Actinocorallia libanotica</name>
    <dbReference type="NCBI Taxonomy" id="46162"/>
    <lineage>
        <taxon>Bacteria</taxon>
        <taxon>Bacillati</taxon>
        <taxon>Actinomycetota</taxon>
        <taxon>Actinomycetes</taxon>
        <taxon>Streptosporangiales</taxon>
        <taxon>Thermomonosporaceae</taxon>
        <taxon>Actinocorallia</taxon>
    </lineage>
</organism>
<evidence type="ECO:0008006" key="4">
    <source>
        <dbReference type="Google" id="ProtNLM"/>
    </source>
</evidence>
<name>A0ABP4CE50_9ACTN</name>
<gene>
    <name evidence="2" type="ORF">GCM10009550_62260</name>
</gene>
<comment type="caution">
    <text evidence="2">The sequence shown here is derived from an EMBL/GenBank/DDBJ whole genome shotgun (WGS) entry which is preliminary data.</text>
</comment>
<reference evidence="3" key="1">
    <citation type="journal article" date="2019" name="Int. J. Syst. Evol. Microbiol.">
        <title>The Global Catalogue of Microorganisms (GCM) 10K type strain sequencing project: providing services to taxonomists for standard genome sequencing and annotation.</title>
        <authorList>
            <consortium name="The Broad Institute Genomics Platform"/>
            <consortium name="The Broad Institute Genome Sequencing Center for Infectious Disease"/>
            <person name="Wu L."/>
            <person name="Ma J."/>
        </authorList>
    </citation>
    <scope>NUCLEOTIDE SEQUENCE [LARGE SCALE GENOMIC DNA]</scope>
    <source>
        <strain evidence="3">JCM 10696</strain>
    </source>
</reference>
<keyword evidence="1" id="KW-0812">Transmembrane</keyword>
<sequence length="155" mass="16799">MRDVSDTGVPATPRRFSRRWFIAGLVLLLCAAAAVYVHRQVERLGLCEVSLVSRVPSPDREREAVVYHYDCGATSSAATHVAVLPAGELPRDAGDVLITDHGHAPTPAWTTTGPDVTAAWTDARHLRVTRPPHARVFRAEPRSAGVEIEHLLAPG</sequence>
<dbReference type="EMBL" id="BAAAHH010000034">
    <property type="protein sequence ID" value="GAA0964435.1"/>
    <property type="molecule type" value="Genomic_DNA"/>
</dbReference>
<keyword evidence="1" id="KW-1133">Transmembrane helix</keyword>
<evidence type="ECO:0000313" key="2">
    <source>
        <dbReference type="EMBL" id="GAA0964435.1"/>
    </source>
</evidence>
<protein>
    <recommendedName>
        <fullName evidence="4">DUF2550 family protein</fullName>
    </recommendedName>
</protein>
<evidence type="ECO:0000256" key="1">
    <source>
        <dbReference type="SAM" id="Phobius"/>
    </source>
</evidence>
<accession>A0ABP4CE50</accession>
<evidence type="ECO:0000313" key="3">
    <source>
        <dbReference type="Proteomes" id="UP001500665"/>
    </source>
</evidence>
<proteinExistence type="predicted"/>
<feature type="transmembrane region" description="Helical" evidence="1">
    <location>
        <begin position="20"/>
        <end position="37"/>
    </location>
</feature>
<dbReference type="RefSeq" id="WP_344244832.1">
    <property type="nucleotide sequence ID" value="NZ_BAAAHH010000034.1"/>
</dbReference>
<dbReference type="Proteomes" id="UP001500665">
    <property type="component" value="Unassembled WGS sequence"/>
</dbReference>
<keyword evidence="1" id="KW-0472">Membrane</keyword>